<evidence type="ECO:0000313" key="3">
    <source>
        <dbReference type="EMBL" id="WNG50698.1"/>
    </source>
</evidence>
<proteinExistence type="inferred from homology"/>
<dbReference type="Pfam" id="PF22483">
    <property type="entry name" value="Mu-transpos_C_2"/>
    <property type="match status" value="1"/>
</dbReference>
<comment type="similarity">
    <text evidence="1">Belongs to the transposase IS21/IS408/IS1162 family.</text>
</comment>
<organism evidence="3 5">
    <name type="scientific">Archangium minus</name>
    <dbReference type="NCBI Taxonomy" id="83450"/>
    <lineage>
        <taxon>Bacteria</taxon>
        <taxon>Pseudomonadati</taxon>
        <taxon>Myxococcota</taxon>
        <taxon>Myxococcia</taxon>
        <taxon>Myxococcales</taxon>
        <taxon>Cystobacterineae</taxon>
        <taxon>Archangiaceae</taxon>
        <taxon>Archangium</taxon>
    </lineage>
</organism>
<dbReference type="InterPro" id="IPR012337">
    <property type="entry name" value="RNaseH-like_sf"/>
</dbReference>
<dbReference type="EMBL" id="CP043494">
    <property type="protein sequence ID" value="WNG50862.1"/>
    <property type="molecule type" value="Genomic_DNA"/>
</dbReference>
<dbReference type="PANTHER" id="PTHR35004">
    <property type="entry name" value="TRANSPOSASE RV3428C-RELATED"/>
    <property type="match status" value="1"/>
</dbReference>
<dbReference type="InterPro" id="IPR009057">
    <property type="entry name" value="Homeodomain-like_sf"/>
</dbReference>
<name>A0ABY9X5M0_9BACT</name>
<dbReference type="InterPro" id="IPR054353">
    <property type="entry name" value="IstA-like_C"/>
</dbReference>
<keyword evidence="5" id="KW-1185">Reference proteome</keyword>
<dbReference type="SUPFAM" id="SSF53098">
    <property type="entry name" value="Ribonuclease H-like"/>
    <property type="match status" value="1"/>
</dbReference>
<dbReference type="NCBIfam" id="NF033546">
    <property type="entry name" value="transpos_IS21"/>
    <property type="match status" value="1"/>
</dbReference>
<dbReference type="Gene3D" id="3.30.420.10">
    <property type="entry name" value="Ribonuclease H-like superfamily/Ribonuclease H"/>
    <property type="match status" value="1"/>
</dbReference>
<dbReference type="PANTHER" id="PTHR35004:SF7">
    <property type="entry name" value="INTEGRASE PROTEIN"/>
    <property type="match status" value="1"/>
</dbReference>
<dbReference type="SUPFAM" id="SSF46689">
    <property type="entry name" value="Homeodomain-like"/>
    <property type="match status" value="1"/>
</dbReference>
<dbReference type="EMBL" id="CP043494">
    <property type="protein sequence ID" value="WNG50698.1"/>
    <property type="molecule type" value="Genomic_DNA"/>
</dbReference>
<evidence type="ECO:0000313" key="5">
    <source>
        <dbReference type="Proteomes" id="UP001611383"/>
    </source>
</evidence>
<accession>A0ABY9X5M0</accession>
<evidence type="ECO:0000313" key="4">
    <source>
        <dbReference type="EMBL" id="WNG50862.1"/>
    </source>
</evidence>
<dbReference type="InterPro" id="IPR036397">
    <property type="entry name" value="RNaseH_sf"/>
</dbReference>
<dbReference type="PROSITE" id="PS50994">
    <property type="entry name" value="INTEGRASE"/>
    <property type="match status" value="1"/>
</dbReference>
<dbReference type="InterPro" id="IPR001584">
    <property type="entry name" value="Integrase_cat-core"/>
</dbReference>
<reference evidence="3 5" key="1">
    <citation type="submission" date="2019-08" db="EMBL/GenBank/DDBJ databases">
        <title>Archangium and Cystobacter genomes.</title>
        <authorList>
            <person name="Chen I.-C.K."/>
            <person name="Wielgoss S."/>
        </authorList>
    </citation>
    <scope>NUCLEOTIDE SEQUENCE [LARGE SCALE GENOMIC DNA]</scope>
    <source>
        <strain evidence="3 5">Cbm 6</strain>
    </source>
</reference>
<protein>
    <submittedName>
        <fullName evidence="3">IS21 family transposase</fullName>
    </submittedName>
</protein>
<dbReference type="Pfam" id="PF00665">
    <property type="entry name" value="rve"/>
    <property type="match status" value="1"/>
</dbReference>
<dbReference type="RefSeq" id="WP_395810101.1">
    <property type="nucleotide sequence ID" value="NZ_CP043494.1"/>
</dbReference>
<evidence type="ECO:0000256" key="1">
    <source>
        <dbReference type="ARBA" id="ARBA00009277"/>
    </source>
</evidence>
<dbReference type="Proteomes" id="UP001611383">
    <property type="component" value="Chromosome"/>
</dbReference>
<feature type="domain" description="Integrase catalytic" evidence="2">
    <location>
        <begin position="115"/>
        <end position="289"/>
    </location>
</feature>
<gene>
    <name evidence="3" type="ORF">F0U60_46175</name>
    <name evidence="4" type="ORF">F0U60_47115</name>
</gene>
<sequence length="414" mass="46430">MVEQEVVRRIRVLAEAGWGHKRIAREVGVARNTVRRYLREGSAADKQVRPKARRLTGQEQQRAVELWSGAAEGNAVVVKALLAQEGVEASVRTVQRAVEERRRQVHAAQVATVRFETKPGQQMQVDFGEKKVRLGGQLVKVFLLVAVLSFSRRLFVRAFLNQRGDDWREGVAAAFVHFGGVPLEVLGDNARPLVDEHDRQAGTVRFHPAWVEFCKDWDVTPKACGPYRARTKGKTESGVKYVKRNALAGRDFESFAALEKHLVEWMAEADAREHGTTHERPLDRFEREEKSALRPLPSRALPRRQQRLKRKVANDALVDVDTVRYSVPHRLVRESVEVQVGEAEVRIFHAGKLVATHARGKEPHGRVVDPAHWEGLWRARAVEPAGDGSKLAVLGRSLEDYAAVVEQGAKRGAA</sequence>
<evidence type="ECO:0000259" key="2">
    <source>
        <dbReference type="PROSITE" id="PS50994"/>
    </source>
</evidence>
<dbReference type="Gene3D" id="1.10.10.60">
    <property type="entry name" value="Homeodomain-like"/>
    <property type="match status" value="1"/>
</dbReference>